<gene>
    <name evidence="1" type="ORF">Tci_829437</name>
</gene>
<dbReference type="AlphaFoldDB" id="A0A699Q1G0"/>
<protein>
    <submittedName>
        <fullName evidence="1">Uncharacterized protein</fullName>
    </submittedName>
</protein>
<evidence type="ECO:0000313" key="1">
    <source>
        <dbReference type="EMBL" id="GFC57467.1"/>
    </source>
</evidence>
<sequence>VAADIRDGHGIGIGNQLAVTLDHVLPGDRVRGAVDEAHRHLTALHGLYPAFAPNKAFGDVADQPIHDVVTAIVGDQAPEIIQFAFAGACLRPENTAEVAVQAAAVKCPPHQPAHGTEQKLLHPQRAMGFREQAAVEKHATGHREAVFTVPGHKLLGHAVAVVMGQNMNRLLHLQVLQQRLLQRLPQIIPVPTGGRKTVKQQQRLALPGHPITNGLPAKHEIVPLRAPDAERDLRRPHYCEYPGEH</sequence>
<organism evidence="1">
    <name type="scientific">Tanacetum cinerariifolium</name>
    <name type="common">Dalmatian daisy</name>
    <name type="synonym">Chrysanthemum cinerariifolium</name>
    <dbReference type="NCBI Taxonomy" id="118510"/>
    <lineage>
        <taxon>Eukaryota</taxon>
        <taxon>Viridiplantae</taxon>
        <taxon>Streptophyta</taxon>
        <taxon>Embryophyta</taxon>
        <taxon>Tracheophyta</taxon>
        <taxon>Spermatophyta</taxon>
        <taxon>Magnoliopsida</taxon>
        <taxon>eudicotyledons</taxon>
        <taxon>Gunneridae</taxon>
        <taxon>Pentapetalae</taxon>
        <taxon>asterids</taxon>
        <taxon>campanulids</taxon>
        <taxon>Asterales</taxon>
        <taxon>Asteraceae</taxon>
        <taxon>Asteroideae</taxon>
        <taxon>Anthemideae</taxon>
        <taxon>Anthemidinae</taxon>
        <taxon>Tanacetum</taxon>
    </lineage>
</organism>
<feature type="non-terminal residue" evidence="1">
    <location>
        <position position="1"/>
    </location>
</feature>
<name>A0A699Q1G0_TANCI</name>
<dbReference type="EMBL" id="BKCJ010973756">
    <property type="protein sequence ID" value="GFC57467.1"/>
    <property type="molecule type" value="Genomic_DNA"/>
</dbReference>
<proteinExistence type="predicted"/>
<reference evidence="1" key="1">
    <citation type="journal article" date="2019" name="Sci. Rep.">
        <title>Draft genome of Tanacetum cinerariifolium, the natural source of mosquito coil.</title>
        <authorList>
            <person name="Yamashiro T."/>
            <person name="Shiraishi A."/>
            <person name="Satake H."/>
            <person name="Nakayama K."/>
        </authorList>
    </citation>
    <scope>NUCLEOTIDE SEQUENCE</scope>
</reference>
<accession>A0A699Q1G0</accession>
<comment type="caution">
    <text evidence="1">The sequence shown here is derived from an EMBL/GenBank/DDBJ whole genome shotgun (WGS) entry which is preliminary data.</text>
</comment>